<dbReference type="SUPFAM" id="SSF53335">
    <property type="entry name" value="S-adenosyl-L-methionine-dependent methyltransferases"/>
    <property type="match status" value="1"/>
</dbReference>
<sequence>MLLILLYWKAHAEEQISLFVSIAVLDPHIPDRVMIGKNVTVIISMHLAPDYAPKEVQFCYMHNGSMDLPVDWVEMKGFAPRGDGWAEVAVEFNDDIVMHKASSMIANSSHGHVHYDLEMDNHYVFLKIHMVAMASMESQISKLTAHDVLPSSFRTSNANFHKFENATRKKKDPRVEAVLQLLQQRKHQLSWKFLLIYAVVSSTFLLLVLSFTILLLFFCIRSWDIKREATFTRSRPANPGHRPIESSLFTPHSASRNTFALHSLDDTSTIVPLIFLRFRSTYMLLSSQNIFCPVQDSVYEPGKCENFLSTHSKHSSSHYNTLFRVNEVEESEIAHVALYEKTISLHPRFPSLDGCQLLEVGCGQGGGIDWINRSHSEITSITGMDRVAIRDSIITGDAHDLPFTSSSFDIIINVESSHLYGDPQSFFNECARVLSTGGHLCWADLRYDGEEKQVLKQAEKAGFKLIRIEEITDSVIRGMEKVAARYDHILLTAPWYIKLFGNSFRETYCAPGTKAHERYVKKEKRYWTACWMHRSRKSSKKHLRPIHTKIHTTKIYPQQSAVIDPSGFLFIHPTTIAEKSKLLFEKEEQGESIRPVILNCLKMKTDRLLHLRNGLPTRRHRTVQEKEVLKKVAQTSTFFEATLIRIQEIDDEISKIEKERAAEKSK</sequence>
<proteinExistence type="inferred from homology"/>
<dbReference type="InterPro" id="IPR050447">
    <property type="entry name" value="Erg6_SMT_methyltransf"/>
</dbReference>
<evidence type="ECO:0000256" key="1">
    <source>
        <dbReference type="ARBA" id="ARBA00022679"/>
    </source>
</evidence>
<dbReference type="PANTHER" id="PTHR44068">
    <property type="entry name" value="ZGC:194242"/>
    <property type="match status" value="1"/>
</dbReference>
<dbReference type="AlphaFoldDB" id="A0A2A6CUZ7"/>
<accession>A0A8R1UBP3</accession>
<dbReference type="OrthoDB" id="506498at2759"/>
<dbReference type="GO" id="GO:0016126">
    <property type="term" value="P:sterol biosynthetic process"/>
    <property type="evidence" value="ECO:0000318"/>
    <property type="project" value="GO_Central"/>
</dbReference>
<dbReference type="CDD" id="cd02440">
    <property type="entry name" value="AdoMet_MTases"/>
    <property type="match status" value="1"/>
</dbReference>
<reference evidence="3" key="2">
    <citation type="submission" date="2022-06" db="UniProtKB">
        <authorList>
            <consortium name="EnsemblMetazoa"/>
        </authorList>
    </citation>
    <scope>IDENTIFICATION</scope>
    <source>
        <strain evidence="3">PS312</strain>
    </source>
</reference>
<dbReference type="GO" id="GO:0003838">
    <property type="term" value="F:sterol 24-C-methyltransferase activity"/>
    <property type="evidence" value="ECO:0000318"/>
    <property type="project" value="GO_Central"/>
</dbReference>
<protein>
    <submittedName>
        <fullName evidence="3">Methyltransferase</fullName>
    </submittedName>
</protein>
<organism evidence="3 4">
    <name type="scientific">Pristionchus pacificus</name>
    <name type="common">Parasitic nematode worm</name>
    <dbReference type="NCBI Taxonomy" id="54126"/>
    <lineage>
        <taxon>Eukaryota</taxon>
        <taxon>Metazoa</taxon>
        <taxon>Ecdysozoa</taxon>
        <taxon>Nematoda</taxon>
        <taxon>Chromadorea</taxon>
        <taxon>Rhabditida</taxon>
        <taxon>Rhabditina</taxon>
        <taxon>Diplogasteromorpha</taxon>
        <taxon>Diplogasteroidea</taxon>
        <taxon>Neodiplogasteridae</taxon>
        <taxon>Pristionchus</taxon>
    </lineage>
</organism>
<accession>A0A2A6CUZ7</accession>
<dbReference type="Proteomes" id="UP000005239">
    <property type="component" value="Unassembled WGS sequence"/>
</dbReference>
<keyword evidence="1" id="KW-0808">Transferase</keyword>
<reference evidence="4" key="1">
    <citation type="journal article" date="2008" name="Nat. Genet.">
        <title>The Pristionchus pacificus genome provides a unique perspective on nematode lifestyle and parasitism.</title>
        <authorList>
            <person name="Dieterich C."/>
            <person name="Clifton S.W."/>
            <person name="Schuster L.N."/>
            <person name="Chinwalla A."/>
            <person name="Delehaunty K."/>
            <person name="Dinkelacker I."/>
            <person name="Fulton L."/>
            <person name="Fulton R."/>
            <person name="Godfrey J."/>
            <person name="Minx P."/>
            <person name="Mitreva M."/>
            <person name="Roeseler W."/>
            <person name="Tian H."/>
            <person name="Witte H."/>
            <person name="Yang S.P."/>
            <person name="Wilson R.K."/>
            <person name="Sommer R.J."/>
        </authorList>
    </citation>
    <scope>NUCLEOTIDE SEQUENCE [LARGE SCALE GENOMIC DNA]</scope>
    <source>
        <strain evidence="4">PS312</strain>
    </source>
</reference>
<dbReference type="InterPro" id="IPR013216">
    <property type="entry name" value="Methyltransf_11"/>
</dbReference>
<comment type="similarity">
    <text evidence="2">Belongs to the class I-like SAM-binding methyltransferase superfamily. Erg6/SMT family.</text>
</comment>
<keyword evidence="4" id="KW-1185">Reference proteome</keyword>
<evidence type="ECO:0000313" key="3">
    <source>
        <dbReference type="EnsemblMetazoa" id="PPA13173.1"/>
    </source>
</evidence>
<dbReference type="PANTHER" id="PTHR44068:SF1">
    <property type="entry name" value="HYPOTHETICAL LOC100005854"/>
    <property type="match status" value="1"/>
</dbReference>
<dbReference type="InterPro" id="IPR029063">
    <property type="entry name" value="SAM-dependent_MTases_sf"/>
</dbReference>
<evidence type="ECO:0000313" key="4">
    <source>
        <dbReference type="Proteomes" id="UP000005239"/>
    </source>
</evidence>
<dbReference type="Pfam" id="PF08241">
    <property type="entry name" value="Methyltransf_11"/>
    <property type="match status" value="1"/>
</dbReference>
<dbReference type="Gene3D" id="3.40.50.150">
    <property type="entry name" value="Vaccinia Virus protein VP39"/>
    <property type="match status" value="1"/>
</dbReference>
<gene>
    <name evidence="3" type="primary">WBGene00102727</name>
</gene>
<dbReference type="GO" id="GO:0005783">
    <property type="term" value="C:endoplasmic reticulum"/>
    <property type="evidence" value="ECO:0000318"/>
    <property type="project" value="GO_Central"/>
</dbReference>
<dbReference type="EnsemblMetazoa" id="PPA13173.1">
    <property type="protein sequence ID" value="PPA13173.1"/>
    <property type="gene ID" value="WBGene00102727"/>
</dbReference>
<evidence type="ECO:0000256" key="2">
    <source>
        <dbReference type="ARBA" id="ARBA00038188"/>
    </source>
</evidence>
<name>A0A2A6CUZ7_PRIPA</name>